<reference evidence="1" key="1">
    <citation type="journal article" date="2020" name="Nature">
        <title>Giant virus diversity and host interactions through global metagenomics.</title>
        <authorList>
            <person name="Schulz F."/>
            <person name="Roux S."/>
            <person name="Paez-Espino D."/>
            <person name="Jungbluth S."/>
            <person name="Walsh D.A."/>
            <person name="Denef V.J."/>
            <person name="McMahon K.D."/>
            <person name="Konstantinidis K.T."/>
            <person name="Eloe-Fadrosh E.A."/>
            <person name="Kyrpides N.C."/>
            <person name="Woyke T."/>
        </authorList>
    </citation>
    <scope>NUCLEOTIDE SEQUENCE</scope>
    <source>
        <strain evidence="1">GVMAG-M-3300023179-71</strain>
    </source>
</reference>
<organism evidence="1">
    <name type="scientific">viral metagenome</name>
    <dbReference type="NCBI Taxonomy" id="1070528"/>
    <lineage>
        <taxon>unclassified sequences</taxon>
        <taxon>metagenomes</taxon>
        <taxon>organismal metagenomes</taxon>
    </lineage>
</organism>
<proteinExistence type="predicted"/>
<evidence type="ECO:0000313" key="1">
    <source>
        <dbReference type="EMBL" id="QHT75533.1"/>
    </source>
</evidence>
<dbReference type="AlphaFoldDB" id="A0A6C0H6A2"/>
<dbReference type="EMBL" id="MN739879">
    <property type="protein sequence ID" value="QHT75533.1"/>
    <property type="molecule type" value="Genomic_DNA"/>
</dbReference>
<name>A0A6C0H6A2_9ZZZZ</name>
<accession>A0A6C0H6A2</accession>
<sequence length="187" mass="21889">MVLFLIFFLFFLIIFFTCFNKTMEGFSWSQNTEDLFNQYIKNSFPFLKFDISKVKEQATEADVLYLLKHNHWFWNPKTIKEYKNQISKSSILSVDLDSAVDRSRKIYNNTVMKELLFWNTPEGKFLIYGSDNGNIKCSDNGIIKNGKLIDNNDIPNEISGFTFLSNPCNPCIRINNPLNETCQFKKN</sequence>
<protein>
    <submittedName>
        <fullName evidence="1">Uncharacterized protein</fullName>
    </submittedName>
</protein>